<evidence type="ECO:0000313" key="5">
    <source>
        <dbReference type="EMBL" id="MDR6167395.1"/>
    </source>
</evidence>
<evidence type="ECO:0000256" key="3">
    <source>
        <dbReference type="ARBA" id="ARBA00023163"/>
    </source>
</evidence>
<name>A0ABU1I0H8_9MICO</name>
<dbReference type="SUPFAM" id="SSF88946">
    <property type="entry name" value="Sigma2 domain of RNA polymerase sigma factors"/>
    <property type="match status" value="1"/>
</dbReference>
<dbReference type="InterPro" id="IPR039425">
    <property type="entry name" value="RNA_pol_sigma-70-like"/>
</dbReference>
<evidence type="ECO:0000313" key="6">
    <source>
        <dbReference type="Proteomes" id="UP001260188"/>
    </source>
</evidence>
<dbReference type="RefSeq" id="WP_309665905.1">
    <property type="nucleotide sequence ID" value="NZ_JAVIZA010000001.1"/>
</dbReference>
<dbReference type="EMBL" id="JAVIZA010000001">
    <property type="protein sequence ID" value="MDR6167395.1"/>
    <property type="molecule type" value="Genomic_DNA"/>
</dbReference>
<dbReference type="PANTHER" id="PTHR43133">
    <property type="entry name" value="RNA POLYMERASE ECF-TYPE SIGMA FACTO"/>
    <property type="match status" value="1"/>
</dbReference>
<accession>A0ABU1I0H8</accession>
<keyword evidence="2" id="KW-0731">Sigma factor</keyword>
<keyword evidence="1" id="KW-0805">Transcription regulation</keyword>
<dbReference type="Pfam" id="PF04542">
    <property type="entry name" value="Sigma70_r2"/>
    <property type="match status" value="1"/>
</dbReference>
<evidence type="ECO:0000256" key="1">
    <source>
        <dbReference type="ARBA" id="ARBA00023015"/>
    </source>
</evidence>
<keyword evidence="6" id="KW-1185">Reference proteome</keyword>
<reference evidence="5 6" key="1">
    <citation type="submission" date="2023-08" db="EMBL/GenBank/DDBJ databases">
        <title>Functional and genomic diversity of the sorghum phyllosphere microbiome.</title>
        <authorList>
            <person name="Shade A."/>
        </authorList>
    </citation>
    <scope>NUCLEOTIDE SEQUENCE [LARGE SCALE GENOMIC DNA]</scope>
    <source>
        <strain evidence="5 6">SORGH_AS_0919</strain>
    </source>
</reference>
<evidence type="ECO:0000259" key="4">
    <source>
        <dbReference type="Pfam" id="PF04542"/>
    </source>
</evidence>
<dbReference type="InterPro" id="IPR013325">
    <property type="entry name" value="RNA_pol_sigma_r2"/>
</dbReference>
<proteinExistence type="predicted"/>
<keyword evidence="5" id="KW-0240">DNA-directed RNA polymerase</keyword>
<dbReference type="GO" id="GO:0000428">
    <property type="term" value="C:DNA-directed RNA polymerase complex"/>
    <property type="evidence" value="ECO:0007669"/>
    <property type="project" value="UniProtKB-KW"/>
</dbReference>
<organism evidence="5 6">
    <name type="scientific">Microbacterium paludicola</name>
    <dbReference type="NCBI Taxonomy" id="300019"/>
    <lineage>
        <taxon>Bacteria</taxon>
        <taxon>Bacillati</taxon>
        <taxon>Actinomycetota</taxon>
        <taxon>Actinomycetes</taxon>
        <taxon>Micrococcales</taxon>
        <taxon>Microbacteriaceae</taxon>
        <taxon>Microbacterium</taxon>
    </lineage>
</organism>
<sequence length="123" mass="13246">MTDLLAPDTAADEPSRPGSEAQLHALLTAVAAGDRSAFAELYDATAGAAFGLALRLTASREAAEEAVRQAFLDVWREARWFDAGAGTVRAWILARLRRRAVGRGRLAEMRDALTRLHDATGRA</sequence>
<gene>
    <name evidence="5" type="ORF">QE367_001599</name>
</gene>
<dbReference type="PANTHER" id="PTHR43133:SF66">
    <property type="entry name" value="ECF RNA POLYMERASE SIGMA FACTOR SIGK"/>
    <property type="match status" value="1"/>
</dbReference>
<dbReference type="Proteomes" id="UP001260188">
    <property type="component" value="Unassembled WGS sequence"/>
</dbReference>
<keyword evidence="3" id="KW-0804">Transcription</keyword>
<dbReference type="Gene3D" id="1.10.1740.10">
    <property type="match status" value="1"/>
</dbReference>
<feature type="domain" description="RNA polymerase sigma-70 region 2" evidence="4">
    <location>
        <begin position="41"/>
        <end position="101"/>
    </location>
</feature>
<dbReference type="InterPro" id="IPR007627">
    <property type="entry name" value="RNA_pol_sigma70_r2"/>
</dbReference>
<comment type="caution">
    <text evidence="5">The sequence shown here is derived from an EMBL/GenBank/DDBJ whole genome shotgun (WGS) entry which is preliminary data.</text>
</comment>
<evidence type="ECO:0000256" key="2">
    <source>
        <dbReference type="ARBA" id="ARBA00023082"/>
    </source>
</evidence>
<protein>
    <submittedName>
        <fullName evidence="5">DNA-directed RNA polymerase specialized sigma24 family protein</fullName>
    </submittedName>
</protein>